<reference evidence="1 2" key="1">
    <citation type="journal article" date="2022" name="Nat. Plants">
        <title>Genomes of leafy and leafless Platanthera orchids illuminate the evolution of mycoheterotrophy.</title>
        <authorList>
            <person name="Li M.H."/>
            <person name="Liu K.W."/>
            <person name="Li Z."/>
            <person name="Lu H.C."/>
            <person name="Ye Q.L."/>
            <person name="Zhang D."/>
            <person name="Wang J.Y."/>
            <person name="Li Y.F."/>
            <person name="Zhong Z.M."/>
            <person name="Liu X."/>
            <person name="Yu X."/>
            <person name="Liu D.K."/>
            <person name="Tu X.D."/>
            <person name="Liu B."/>
            <person name="Hao Y."/>
            <person name="Liao X.Y."/>
            <person name="Jiang Y.T."/>
            <person name="Sun W.H."/>
            <person name="Chen J."/>
            <person name="Chen Y.Q."/>
            <person name="Ai Y."/>
            <person name="Zhai J.W."/>
            <person name="Wu S.S."/>
            <person name="Zhou Z."/>
            <person name="Hsiao Y.Y."/>
            <person name="Wu W.L."/>
            <person name="Chen Y.Y."/>
            <person name="Lin Y.F."/>
            <person name="Hsu J.L."/>
            <person name="Li C.Y."/>
            <person name="Wang Z.W."/>
            <person name="Zhao X."/>
            <person name="Zhong W.Y."/>
            <person name="Ma X.K."/>
            <person name="Ma L."/>
            <person name="Huang J."/>
            <person name="Chen G.Z."/>
            <person name="Huang M.Z."/>
            <person name="Huang L."/>
            <person name="Peng D.H."/>
            <person name="Luo Y.B."/>
            <person name="Zou S.Q."/>
            <person name="Chen S.P."/>
            <person name="Lan S."/>
            <person name="Tsai W.C."/>
            <person name="Van de Peer Y."/>
            <person name="Liu Z.J."/>
        </authorList>
    </citation>
    <scope>NUCLEOTIDE SEQUENCE [LARGE SCALE GENOMIC DNA]</scope>
    <source>
        <strain evidence="1">Lor288</strain>
    </source>
</reference>
<evidence type="ECO:0000313" key="2">
    <source>
        <dbReference type="Proteomes" id="UP001412067"/>
    </source>
</evidence>
<name>A0ABR2MVL4_9ASPA</name>
<accession>A0ABR2MVL4</accession>
<organism evidence="1 2">
    <name type="scientific">Platanthera guangdongensis</name>
    <dbReference type="NCBI Taxonomy" id="2320717"/>
    <lineage>
        <taxon>Eukaryota</taxon>
        <taxon>Viridiplantae</taxon>
        <taxon>Streptophyta</taxon>
        <taxon>Embryophyta</taxon>
        <taxon>Tracheophyta</taxon>
        <taxon>Spermatophyta</taxon>
        <taxon>Magnoliopsida</taxon>
        <taxon>Liliopsida</taxon>
        <taxon>Asparagales</taxon>
        <taxon>Orchidaceae</taxon>
        <taxon>Orchidoideae</taxon>
        <taxon>Orchideae</taxon>
        <taxon>Orchidinae</taxon>
        <taxon>Platanthera</taxon>
    </lineage>
</organism>
<comment type="caution">
    <text evidence="1">The sequence shown here is derived from an EMBL/GenBank/DDBJ whole genome shotgun (WGS) entry which is preliminary data.</text>
</comment>
<gene>
    <name evidence="1" type="ORF">KSP40_PGU006039</name>
</gene>
<sequence length="170" mass="17836">MAAATSVTSTKSAAGSKSVASVIRKSLDICSSEAVGISAAVRIFSAAAKTALSSTIAVATITESTKEDIMLGSQPEKGTSALDRSSEGWTALLLGKQLKKAVSKAESKDFRSSARTGVGGTAARAEALEIASMRAQKFAESFRRRVGGLFGMKQKMKYLQTVIFFLIVVF</sequence>
<evidence type="ECO:0000313" key="1">
    <source>
        <dbReference type="EMBL" id="KAK8967490.1"/>
    </source>
</evidence>
<keyword evidence="2" id="KW-1185">Reference proteome</keyword>
<protein>
    <submittedName>
        <fullName evidence="1">Uncharacterized protein</fullName>
    </submittedName>
</protein>
<dbReference type="Proteomes" id="UP001412067">
    <property type="component" value="Unassembled WGS sequence"/>
</dbReference>
<proteinExistence type="predicted"/>
<dbReference type="EMBL" id="JBBWWR010000005">
    <property type="protein sequence ID" value="KAK8967490.1"/>
    <property type="molecule type" value="Genomic_DNA"/>
</dbReference>